<dbReference type="GO" id="GO:0005634">
    <property type="term" value="C:nucleus"/>
    <property type="evidence" value="ECO:0007669"/>
    <property type="project" value="TreeGrafter"/>
</dbReference>
<dbReference type="GO" id="GO:0008270">
    <property type="term" value="F:zinc ion binding"/>
    <property type="evidence" value="ECO:0007669"/>
    <property type="project" value="UniProtKB-KW"/>
</dbReference>
<keyword evidence="7" id="KW-0067">ATP-binding</keyword>
<dbReference type="STRING" id="1042311.A0A2T3ZAA9"/>
<dbReference type="GO" id="GO:0008094">
    <property type="term" value="F:ATP-dependent activity, acting on DNA"/>
    <property type="evidence" value="ECO:0007669"/>
    <property type="project" value="TreeGrafter"/>
</dbReference>
<dbReference type="InterPro" id="IPR001650">
    <property type="entry name" value="Helicase_C-like"/>
</dbReference>
<dbReference type="CDD" id="cd18008">
    <property type="entry name" value="DEXDc_SHPRH-like"/>
    <property type="match status" value="1"/>
</dbReference>
<evidence type="ECO:0000256" key="5">
    <source>
        <dbReference type="ARBA" id="ARBA00022806"/>
    </source>
</evidence>
<name>A0A2T3ZAA9_TRIA4</name>
<dbReference type="Pfam" id="PF00271">
    <property type="entry name" value="Helicase_C"/>
    <property type="match status" value="1"/>
</dbReference>
<evidence type="ECO:0000256" key="3">
    <source>
        <dbReference type="ARBA" id="ARBA00022771"/>
    </source>
</evidence>
<dbReference type="InterPro" id="IPR038718">
    <property type="entry name" value="SNF2-like_sf"/>
</dbReference>
<evidence type="ECO:0000256" key="7">
    <source>
        <dbReference type="ARBA" id="ARBA00022840"/>
    </source>
</evidence>
<evidence type="ECO:0000313" key="12">
    <source>
        <dbReference type="Proteomes" id="UP000240493"/>
    </source>
</evidence>
<dbReference type="GO" id="GO:0016787">
    <property type="term" value="F:hydrolase activity"/>
    <property type="evidence" value="ECO:0007669"/>
    <property type="project" value="UniProtKB-KW"/>
</dbReference>
<dbReference type="EMBL" id="KZ679261">
    <property type="protein sequence ID" value="PTB41720.1"/>
    <property type="molecule type" value="Genomic_DNA"/>
</dbReference>
<dbReference type="InterPro" id="IPR014001">
    <property type="entry name" value="Helicase_ATP-bd"/>
</dbReference>
<dbReference type="InterPro" id="IPR027417">
    <property type="entry name" value="P-loop_NTPase"/>
</dbReference>
<keyword evidence="4" id="KW-0378">Hydrolase</keyword>
<dbReference type="PANTHER" id="PTHR45626">
    <property type="entry name" value="TRANSCRIPTION TERMINATION FACTOR 2-RELATED"/>
    <property type="match status" value="1"/>
</dbReference>
<dbReference type="Pfam" id="PF00176">
    <property type="entry name" value="SNF2-rel_dom"/>
    <property type="match status" value="1"/>
</dbReference>
<dbReference type="AlphaFoldDB" id="A0A2T3ZAA9"/>
<dbReference type="PROSITE" id="PS51192">
    <property type="entry name" value="HELICASE_ATP_BIND_1"/>
    <property type="match status" value="1"/>
</dbReference>
<dbReference type="Proteomes" id="UP000240493">
    <property type="component" value="Unassembled WGS sequence"/>
</dbReference>
<keyword evidence="2" id="KW-0547">Nucleotide-binding</keyword>
<evidence type="ECO:0000313" key="11">
    <source>
        <dbReference type="EMBL" id="PTB41720.1"/>
    </source>
</evidence>
<keyword evidence="3" id="KW-0863">Zinc-finger</keyword>
<dbReference type="PROSITE" id="PS00518">
    <property type="entry name" value="ZF_RING_1"/>
    <property type="match status" value="1"/>
</dbReference>
<evidence type="ECO:0000259" key="9">
    <source>
        <dbReference type="PROSITE" id="PS51192"/>
    </source>
</evidence>
<dbReference type="InterPro" id="IPR049730">
    <property type="entry name" value="SNF2/RAD54-like_C"/>
</dbReference>
<gene>
    <name evidence="11" type="ORF">M441DRAFT_138368</name>
</gene>
<keyword evidence="5" id="KW-0347">Helicase</keyword>
<proteinExistence type="predicted"/>
<feature type="region of interest" description="Disordered" evidence="8">
    <location>
        <begin position="1"/>
        <end position="141"/>
    </location>
</feature>
<dbReference type="GO" id="GO:0004386">
    <property type="term" value="F:helicase activity"/>
    <property type="evidence" value="ECO:0007669"/>
    <property type="project" value="UniProtKB-KW"/>
</dbReference>
<keyword evidence="1" id="KW-0479">Metal-binding</keyword>
<dbReference type="InterPro" id="IPR050628">
    <property type="entry name" value="SNF2_RAD54_helicase_TF"/>
</dbReference>
<dbReference type="OrthoDB" id="448448at2759"/>
<dbReference type="GO" id="GO:0006281">
    <property type="term" value="P:DNA repair"/>
    <property type="evidence" value="ECO:0007669"/>
    <property type="project" value="TreeGrafter"/>
</dbReference>
<feature type="compositionally biased region" description="Basic and acidic residues" evidence="8">
    <location>
        <begin position="64"/>
        <end position="74"/>
    </location>
</feature>
<dbReference type="PANTHER" id="PTHR45626:SF17">
    <property type="entry name" value="HELICASE-LIKE TRANSCRIPTION FACTOR"/>
    <property type="match status" value="1"/>
</dbReference>
<reference evidence="11 12" key="1">
    <citation type="submission" date="2016-07" db="EMBL/GenBank/DDBJ databases">
        <title>Multiple horizontal gene transfer events from other fungi enriched the ability of initially mycotrophic Trichoderma (Ascomycota) to feed on dead plant biomass.</title>
        <authorList>
            <consortium name="DOE Joint Genome Institute"/>
            <person name="Aerts A."/>
            <person name="Atanasova L."/>
            <person name="Chenthamara K."/>
            <person name="Zhang J."/>
            <person name="Grujic M."/>
            <person name="Henrissat B."/>
            <person name="Kuo A."/>
            <person name="Salamov A."/>
            <person name="Lipzen A."/>
            <person name="Labutti K."/>
            <person name="Barry K."/>
            <person name="Miao Y."/>
            <person name="Rahimi M.J."/>
            <person name="Shen Q."/>
            <person name="Grigoriev I.V."/>
            <person name="Kubicek C.P."/>
            <person name="Druzhinina I.S."/>
        </authorList>
    </citation>
    <scope>NUCLEOTIDE SEQUENCE [LARGE SCALE GENOMIC DNA]</scope>
    <source>
        <strain evidence="11 12">CBS 433.97</strain>
    </source>
</reference>
<sequence length="876" mass="100387">MYNAGDSQAERSCSIIKPPSSYNEGQERHQNSDDCAITKSPLSKNEEQRKHILPPDSSTSTEEADGKTGHERPSEKKRKRKHSRKNSKSLRHSKRSKLSDPQYKDGEDKVNASRIRDKIPKDLSVRHESTQKKELRGGKKRFKSKRFKKIMLSELAPHQVRVTSWMVKREREPLRQACGGIIAYEMGLGKTVMSLACIAAHRLRKKERKISCQATLVIVPSSTLATQWLGEAEKHWHADASSRVAIYNSANRGLKFAKQLIVLATYSQLRHEFPKKEQMKILESQHGDDNEAYAQEFKNKAGLLFQINWFRVILDEAHSITRWAGRTFQACCAIKAQHRWALTGTPVSNNVLEFYPYAVFTKCDFIGSRRLFQKEYIDKGLTTDDFDTPLSYLMYRGTADKSLNIPETVLQDISVTTSQEEEVLCRYHISEYKEAKEKAAMPIYEREQDENETRKVEPTKKRLWRPIEATKQLRIRQALSHPYCLENFLMGSEYLDVQEVKELVARLEEIQGKKSIIEQLEADDGWKASLGQYDVGIDALKDRDEPDFGGVFDMSKILDMVLLQHALQESECGKNNCSSQDLVRFKCGHIYCRACLFELMVQSSNQLDGQRTSTLKCSVSSCGQDLLGRQPVVTLEMMAAKAIKNKTSVELGKDVLNNTVQPRTEEPLFFMADSSGPRFIPPPSTRVTATMAVAMTWLSEAPEDKMIIFTQFIPTLKILGYFFLYLCVRFIYFSGTLSKQQQEQAINAFRTDPTVMIMISTLKSGGQAHNLTVANRVILVEPWWNKTAEKQAIGRVVRMGQKKKTYAVRIITNHRVDDRVLHLQRTKEITVARMLQDDGHERFHVDDKRLADLFKPKVMEEKKKEKKSKKESLTFE</sequence>
<dbReference type="SMART" id="SM00490">
    <property type="entry name" value="HELICc"/>
    <property type="match status" value="1"/>
</dbReference>
<dbReference type="CDD" id="cd18793">
    <property type="entry name" value="SF2_C_SNF"/>
    <property type="match status" value="1"/>
</dbReference>
<protein>
    <submittedName>
        <fullName evidence="11">Uncharacterized protein</fullName>
    </submittedName>
</protein>
<evidence type="ECO:0000256" key="1">
    <source>
        <dbReference type="ARBA" id="ARBA00022723"/>
    </source>
</evidence>
<evidence type="ECO:0000256" key="8">
    <source>
        <dbReference type="SAM" id="MobiDB-lite"/>
    </source>
</evidence>
<feature type="compositionally biased region" description="Basic residues" evidence="8">
    <location>
        <begin position="75"/>
        <end position="96"/>
    </location>
</feature>
<feature type="domain" description="Helicase C-terminal" evidence="10">
    <location>
        <begin position="690"/>
        <end position="851"/>
    </location>
</feature>
<keyword evidence="12" id="KW-1185">Reference proteome</keyword>
<dbReference type="Gene3D" id="3.40.50.300">
    <property type="entry name" value="P-loop containing nucleotide triphosphate hydrolases"/>
    <property type="match status" value="1"/>
</dbReference>
<evidence type="ECO:0000256" key="4">
    <source>
        <dbReference type="ARBA" id="ARBA00022801"/>
    </source>
</evidence>
<feature type="compositionally biased region" description="Basic and acidic residues" evidence="8">
    <location>
        <begin position="102"/>
        <end position="137"/>
    </location>
</feature>
<organism evidence="11 12">
    <name type="scientific">Trichoderma asperellum (strain ATCC 204424 / CBS 433.97 / NBRC 101777)</name>
    <dbReference type="NCBI Taxonomy" id="1042311"/>
    <lineage>
        <taxon>Eukaryota</taxon>
        <taxon>Fungi</taxon>
        <taxon>Dikarya</taxon>
        <taxon>Ascomycota</taxon>
        <taxon>Pezizomycotina</taxon>
        <taxon>Sordariomycetes</taxon>
        <taxon>Hypocreomycetidae</taxon>
        <taxon>Hypocreales</taxon>
        <taxon>Hypocreaceae</taxon>
        <taxon>Trichoderma</taxon>
    </lineage>
</organism>
<evidence type="ECO:0000256" key="2">
    <source>
        <dbReference type="ARBA" id="ARBA00022741"/>
    </source>
</evidence>
<accession>A0A2T3ZAA9</accession>
<dbReference type="Gene3D" id="3.40.50.10810">
    <property type="entry name" value="Tandem AAA-ATPase domain"/>
    <property type="match status" value="1"/>
</dbReference>
<dbReference type="PROSITE" id="PS51194">
    <property type="entry name" value="HELICASE_CTER"/>
    <property type="match status" value="1"/>
</dbReference>
<dbReference type="InterPro" id="IPR017907">
    <property type="entry name" value="Znf_RING_CS"/>
</dbReference>
<dbReference type="SMART" id="SM00487">
    <property type="entry name" value="DEXDc"/>
    <property type="match status" value="1"/>
</dbReference>
<dbReference type="GO" id="GO:0005524">
    <property type="term" value="F:ATP binding"/>
    <property type="evidence" value="ECO:0007669"/>
    <property type="project" value="UniProtKB-KW"/>
</dbReference>
<dbReference type="InterPro" id="IPR000330">
    <property type="entry name" value="SNF2_N"/>
</dbReference>
<evidence type="ECO:0000256" key="6">
    <source>
        <dbReference type="ARBA" id="ARBA00022833"/>
    </source>
</evidence>
<evidence type="ECO:0000259" key="10">
    <source>
        <dbReference type="PROSITE" id="PS51194"/>
    </source>
</evidence>
<feature type="domain" description="Helicase ATP-binding" evidence="9">
    <location>
        <begin position="171"/>
        <end position="364"/>
    </location>
</feature>
<keyword evidence="6" id="KW-0862">Zinc</keyword>
<dbReference type="SUPFAM" id="SSF52540">
    <property type="entry name" value="P-loop containing nucleoside triphosphate hydrolases"/>
    <property type="match status" value="2"/>
</dbReference>